<dbReference type="EMBL" id="MFSU01000075">
    <property type="protein sequence ID" value="OGI46741.1"/>
    <property type="molecule type" value="Genomic_DNA"/>
</dbReference>
<dbReference type="GO" id="GO:0043190">
    <property type="term" value="C:ATP-binding cassette (ABC) transporter complex"/>
    <property type="evidence" value="ECO:0007669"/>
    <property type="project" value="InterPro"/>
</dbReference>
<keyword evidence="1" id="KW-1133">Transmembrane helix</keyword>
<keyword evidence="1" id="KW-0812">Transmembrane</keyword>
<accession>A0A1F6TNP0</accession>
<feature type="transmembrane region" description="Helical" evidence="1">
    <location>
        <begin position="58"/>
        <end position="79"/>
    </location>
</feature>
<dbReference type="GO" id="GO:0005548">
    <property type="term" value="F:phospholipid transporter activity"/>
    <property type="evidence" value="ECO:0007669"/>
    <property type="project" value="TreeGrafter"/>
</dbReference>
<protein>
    <recommendedName>
        <fullName evidence="4">ABC transporter permease</fullName>
    </recommendedName>
</protein>
<dbReference type="InterPro" id="IPR030802">
    <property type="entry name" value="Permease_MalE"/>
</dbReference>
<gene>
    <name evidence="2" type="ORF">A2151_02415</name>
</gene>
<dbReference type="PANTHER" id="PTHR30188">
    <property type="entry name" value="ABC TRANSPORTER PERMEASE PROTEIN-RELATED"/>
    <property type="match status" value="1"/>
</dbReference>
<evidence type="ECO:0000313" key="3">
    <source>
        <dbReference type="Proteomes" id="UP000178885"/>
    </source>
</evidence>
<feature type="transmembrane region" description="Helical" evidence="1">
    <location>
        <begin position="156"/>
        <end position="179"/>
    </location>
</feature>
<name>A0A1F6TNP0_9PROT</name>
<feature type="transmembrane region" description="Helical" evidence="1">
    <location>
        <begin position="234"/>
        <end position="258"/>
    </location>
</feature>
<keyword evidence="1" id="KW-0472">Membrane</keyword>
<evidence type="ECO:0008006" key="4">
    <source>
        <dbReference type="Google" id="ProtNLM"/>
    </source>
</evidence>
<dbReference type="Pfam" id="PF02405">
    <property type="entry name" value="MlaE"/>
    <property type="match status" value="1"/>
</dbReference>
<dbReference type="STRING" id="1817760.A2151_02415"/>
<feature type="transmembrane region" description="Helical" evidence="1">
    <location>
        <begin position="199"/>
        <end position="222"/>
    </location>
</feature>
<proteinExistence type="predicted"/>
<dbReference type="AlphaFoldDB" id="A0A1F6TNP0"/>
<dbReference type="PANTHER" id="PTHR30188:SF4">
    <property type="entry name" value="PROTEIN TRIGALACTOSYLDIACYLGLYCEROL 1, CHLOROPLASTIC"/>
    <property type="match status" value="1"/>
</dbReference>
<feature type="transmembrane region" description="Helical" evidence="1">
    <location>
        <begin position="91"/>
        <end position="111"/>
    </location>
</feature>
<comment type="caution">
    <text evidence="2">The sequence shown here is derived from an EMBL/GenBank/DDBJ whole genome shotgun (WGS) entry which is preliminary data.</text>
</comment>
<evidence type="ECO:0000313" key="2">
    <source>
        <dbReference type="EMBL" id="OGI46741.1"/>
    </source>
</evidence>
<reference evidence="2 3" key="1">
    <citation type="journal article" date="2016" name="Nat. Commun.">
        <title>Thousands of microbial genomes shed light on interconnected biogeochemical processes in an aquifer system.</title>
        <authorList>
            <person name="Anantharaman K."/>
            <person name="Brown C.T."/>
            <person name="Hug L.A."/>
            <person name="Sharon I."/>
            <person name="Castelle C.J."/>
            <person name="Probst A.J."/>
            <person name="Thomas B.C."/>
            <person name="Singh A."/>
            <person name="Wilkins M.J."/>
            <person name="Karaoz U."/>
            <person name="Brodie E.L."/>
            <person name="Williams K.H."/>
            <person name="Hubbard S.S."/>
            <person name="Banfield J.F."/>
        </authorList>
    </citation>
    <scope>NUCLEOTIDE SEQUENCE [LARGE SCALE GENOMIC DNA]</scope>
</reference>
<sequence length="259" mass="28250">MATIINPERFGRPFLNAAAYWKGFYRLLGYILKNIGALNVPPVRQVFYRQVYFTGIEALWVVSLIAAFSGMVIAGQITSLAGPNSPFTAKIMLWMLVRELGPLLTAIVIIARSSSAMASELASMKIRGEADSLRMMGVDVMDYLVVPRIAGMTLSVVATTFYFQMTAIVMGFAFVAAAQDVPFLTSMEGVLSILDLTEVLVSLLKAFVFGLVISITSCYYGLSAPRSVTAVPRAATRAVMQNLVSVFFLDGIITYAFFL</sequence>
<organism evidence="2 3">
    <name type="scientific">Candidatus Muproteobacteria bacterium RBG_16_65_34</name>
    <dbReference type="NCBI Taxonomy" id="1817760"/>
    <lineage>
        <taxon>Bacteria</taxon>
        <taxon>Pseudomonadati</taxon>
        <taxon>Pseudomonadota</taxon>
        <taxon>Candidatus Muproteobacteria</taxon>
    </lineage>
</organism>
<dbReference type="Proteomes" id="UP000178885">
    <property type="component" value="Unassembled WGS sequence"/>
</dbReference>
<evidence type="ECO:0000256" key="1">
    <source>
        <dbReference type="SAM" id="Phobius"/>
    </source>
</evidence>